<name>A0ABQ2NUE9_9BACI</name>
<dbReference type="EMBL" id="BMLW01000005">
    <property type="protein sequence ID" value="GGP10785.1"/>
    <property type="molecule type" value="Genomic_DNA"/>
</dbReference>
<evidence type="ECO:0000313" key="2">
    <source>
        <dbReference type="Proteomes" id="UP000641206"/>
    </source>
</evidence>
<dbReference type="Proteomes" id="UP000641206">
    <property type="component" value="Unassembled WGS sequence"/>
</dbReference>
<sequence>MAQEILTQLNKLYPIHFTKMEAVTDEMFRCVAEEENYFARITNYKSFDEQLEEVNYTDFLYKKGLGVSPAISSFNGKAVEKLPLFFKLKEVFEYSLMHMYWDKERLTEDQIRIMNHFRMRIEQKSSFFEM</sequence>
<protein>
    <recommendedName>
        <fullName evidence="3">YxiJ-like protein</fullName>
    </recommendedName>
</protein>
<comment type="caution">
    <text evidence="1">The sequence shown here is derived from an EMBL/GenBank/DDBJ whole genome shotgun (WGS) entry which is preliminary data.</text>
</comment>
<reference evidence="2" key="1">
    <citation type="journal article" date="2019" name="Int. J. Syst. Evol. Microbiol.">
        <title>The Global Catalogue of Microorganisms (GCM) 10K type strain sequencing project: providing services to taxonomists for standard genome sequencing and annotation.</title>
        <authorList>
            <consortium name="The Broad Institute Genomics Platform"/>
            <consortium name="The Broad Institute Genome Sequencing Center for Infectious Disease"/>
            <person name="Wu L."/>
            <person name="Ma J."/>
        </authorList>
    </citation>
    <scope>NUCLEOTIDE SEQUENCE [LARGE SCALE GENOMIC DNA]</scope>
    <source>
        <strain evidence="2">CGMCC 1.7693</strain>
    </source>
</reference>
<proteinExistence type="predicted"/>
<evidence type="ECO:0008006" key="3">
    <source>
        <dbReference type="Google" id="ProtNLM"/>
    </source>
</evidence>
<accession>A0ABQ2NUE9</accession>
<keyword evidence="2" id="KW-1185">Reference proteome</keyword>
<evidence type="ECO:0000313" key="1">
    <source>
        <dbReference type="EMBL" id="GGP10785.1"/>
    </source>
</evidence>
<gene>
    <name evidence="1" type="ORF">GCM10011346_20290</name>
</gene>
<organism evidence="1 2">
    <name type="scientific">Oceanobacillus neutriphilus</name>
    <dbReference type="NCBI Taxonomy" id="531815"/>
    <lineage>
        <taxon>Bacteria</taxon>
        <taxon>Bacillati</taxon>
        <taxon>Bacillota</taxon>
        <taxon>Bacilli</taxon>
        <taxon>Bacillales</taxon>
        <taxon>Bacillaceae</taxon>
        <taxon>Oceanobacillus</taxon>
    </lineage>
</organism>